<dbReference type="PANTHER" id="PTHR11697">
    <property type="entry name" value="GENERAL TRANSCRIPTION FACTOR 2-RELATED ZINC FINGER PROTEIN"/>
    <property type="match status" value="1"/>
</dbReference>
<name>A0AAV0NP90_9ROSI</name>
<dbReference type="InterPro" id="IPR012337">
    <property type="entry name" value="RNaseH-like_sf"/>
</dbReference>
<reference evidence="2" key="1">
    <citation type="submission" date="2022-08" db="EMBL/GenBank/DDBJ databases">
        <authorList>
            <person name="Gutierrez-Valencia J."/>
        </authorList>
    </citation>
    <scope>NUCLEOTIDE SEQUENCE</scope>
</reference>
<dbReference type="AlphaFoldDB" id="A0AAV0NP90"/>
<dbReference type="SUPFAM" id="SSF53098">
    <property type="entry name" value="Ribonuclease H-like"/>
    <property type="match status" value="1"/>
</dbReference>
<protein>
    <recommendedName>
        <fullName evidence="1">DUF4371 domain-containing protein</fullName>
    </recommendedName>
</protein>
<evidence type="ECO:0000313" key="3">
    <source>
        <dbReference type="Proteomes" id="UP001154282"/>
    </source>
</evidence>
<feature type="domain" description="DUF4371" evidence="1">
    <location>
        <begin position="12"/>
        <end position="184"/>
    </location>
</feature>
<dbReference type="Proteomes" id="UP001154282">
    <property type="component" value="Unassembled WGS sequence"/>
</dbReference>
<dbReference type="InterPro" id="IPR025398">
    <property type="entry name" value="DUF4371"/>
</dbReference>
<organism evidence="2 3">
    <name type="scientific">Linum tenue</name>
    <dbReference type="NCBI Taxonomy" id="586396"/>
    <lineage>
        <taxon>Eukaryota</taxon>
        <taxon>Viridiplantae</taxon>
        <taxon>Streptophyta</taxon>
        <taxon>Embryophyta</taxon>
        <taxon>Tracheophyta</taxon>
        <taxon>Spermatophyta</taxon>
        <taxon>Magnoliopsida</taxon>
        <taxon>eudicotyledons</taxon>
        <taxon>Gunneridae</taxon>
        <taxon>Pentapetalae</taxon>
        <taxon>rosids</taxon>
        <taxon>fabids</taxon>
        <taxon>Malpighiales</taxon>
        <taxon>Linaceae</taxon>
        <taxon>Linum</taxon>
    </lineage>
</organism>
<dbReference type="Pfam" id="PF14291">
    <property type="entry name" value="DUF4371"/>
    <property type="match status" value="1"/>
</dbReference>
<proteinExistence type="predicted"/>
<evidence type="ECO:0000259" key="1">
    <source>
        <dbReference type="Pfam" id="PF14291"/>
    </source>
</evidence>
<dbReference type="EMBL" id="CAMGYJ010000008">
    <property type="protein sequence ID" value="CAI0460499.1"/>
    <property type="molecule type" value="Genomic_DNA"/>
</dbReference>
<accession>A0AAV0NP90</accession>
<gene>
    <name evidence="2" type="ORF">LITE_LOCUS34492</name>
</gene>
<dbReference type="InterPro" id="IPR055298">
    <property type="entry name" value="AtLOH3-like"/>
</dbReference>
<comment type="caution">
    <text evidence="2">The sequence shown here is derived from an EMBL/GenBank/DDBJ whole genome shotgun (WGS) entry which is preliminary data.</text>
</comment>
<evidence type="ECO:0000313" key="2">
    <source>
        <dbReference type="EMBL" id="CAI0460499.1"/>
    </source>
</evidence>
<dbReference type="PANTHER" id="PTHR11697:SF230">
    <property type="entry name" value="ZINC FINGER, MYM DOMAIN CONTAINING 1"/>
    <property type="match status" value="1"/>
</dbReference>
<keyword evidence="3" id="KW-1185">Reference proteome</keyword>
<sequence length="377" mass="42065">MHRIGGEEVLKHRLWLKTTIMVVKQLALQGSSFRGHDESDDSLNPENVLAWIGFAAKLNDQINSVVLRNAPGNAKYTSPSIQKEILGIITNRVRCKIHEEIGDSCFSILVDEAGREQMSIILRYVSSSGIVTERFFALNSGADTSAETLKQAICDVLSQYDLQIEKLRGQGYDGASNMSGQFNGIKALFLRECPYAYFVHCFAHRLQLALITSAKVCDPIWDFFSILDCIINVVKASPKRTRELQAIHKKDLDGMLDVGEIQSGQGANQITSLKCSGPTRWGSQYHSILSIINMFNATCVVLEDLCRSKEGEQRAQAKGASKNIKTFEFVFNLHLMKEIMDITDFLCQAFQQESVDIVAAVGFVSMAKVKLQKLRDE</sequence>